<dbReference type="Proteomes" id="UP001145021">
    <property type="component" value="Unassembled WGS sequence"/>
</dbReference>
<feature type="domain" description="Peptidase M20 dimerisation" evidence="7">
    <location>
        <begin position="693"/>
        <end position="862"/>
    </location>
</feature>
<feature type="region of interest" description="Disordered" evidence="6">
    <location>
        <begin position="1"/>
        <end position="28"/>
    </location>
</feature>
<dbReference type="PANTHER" id="PTHR43270">
    <property type="entry name" value="BETA-ALA-HIS DIPEPTIDASE"/>
    <property type="match status" value="1"/>
</dbReference>
<evidence type="ECO:0000256" key="2">
    <source>
        <dbReference type="ARBA" id="ARBA00022670"/>
    </source>
</evidence>
<reference evidence="8" key="1">
    <citation type="submission" date="2022-07" db="EMBL/GenBank/DDBJ databases">
        <title>Phylogenomic reconstructions and comparative analyses of Kickxellomycotina fungi.</title>
        <authorList>
            <person name="Reynolds N.K."/>
            <person name="Stajich J.E."/>
            <person name="Barry K."/>
            <person name="Grigoriev I.V."/>
            <person name="Crous P."/>
            <person name="Smith M.E."/>
        </authorList>
    </citation>
    <scope>NUCLEOTIDE SEQUENCE</scope>
    <source>
        <strain evidence="8">NBRC 105413</strain>
    </source>
</reference>
<keyword evidence="2" id="KW-0645">Protease</keyword>
<keyword evidence="4" id="KW-0378">Hydrolase</keyword>
<dbReference type="InterPro" id="IPR036322">
    <property type="entry name" value="WD40_repeat_dom_sf"/>
</dbReference>
<dbReference type="EMBL" id="JANBOH010000116">
    <property type="protein sequence ID" value="KAJ1645251.1"/>
    <property type="molecule type" value="Genomic_DNA"/>
</dbReference>
<comment type="caution">
    <text evidence="8">The sequence shown here is derived from an EMBL/GenBank/DDBJ whole genome shotgun (WGS) entry which is preliminary data.</text>
</comment>
<keyword evidence="3" id="KW-0479">Metal-binding</keyword>
<dbReference type="SUPFAM" id="SSF50978">
    <property type="entry name" value="WD40 repeat-like"/>
    <property type="match status" value="1"/>
</dbReference>
<dbReference type="InterPro" id="IPR001680">
    <property type="entry name" value="WD40_rpt"/>
</dbReference>
<dbReference type="Gene3D" id="3.40.630.10">
    <property type="entry name" value="Zn peptidases"/>
    <property type="match status" value="1"/>
</dbReference>
<organism evidence="8 9">
    <name type="scientific">Coemansia asiatica</name>
    <dbReference type="NCBI Taxonomy" id="1052880"/>
    <lineage>
        <taxon>Eukaryota</taxon>
        <taxon>Fungi</taxon>
        <taxon>Fungi incertae sedis</taxon>
        <taxon>Zoopagomycota</taxon>
        <taxon>Kickxellomycotina</taxon>
        <taxon>Kickxellomycetes</taxon>
        <taxon>Kickxellales</taxon>
        <taxon>Kickxellaceae</taxon>
        <taxon>Coemansia</taxon>
    </lineage>
</organism>
<dbReference type="Gene3D" id="3.30.70.360">
    <property type="match status" value="1"/>
</dbReference>
<evidence type="ECO:0000256" key="6">
    <source>
        <dbReference type="SAM" id="MobiDB-lite"/>
    </source>
</evidence>
<dbReference type="PROSITE" id="PS50082">
    <property type="entry name" value="WD_REPEATS_2"/>
    <property type="match status" value="1"/>
</dbReference>
<accession>A0A9W7XLK9</accession>
<dbReference type="GO" id="GO:0046872">
    <property type="term" value="F:metal ion binding"/>
    <property type="evidence" value="ECO:0007669"/>
    <property type="project" value="UniProtKB-KW"/>
</dbReference>
<dbReference type="InterPro" id="IPR011650">
    <property type="entry name" value="Peptidase_M20_dimer"/>
</dbReference>
<dbReference type="Pfam" id="PF01546">
    <property type="entry name" value="Peptidase_M20"/>
    <property type="match status" value="1"/>
</dbReference>
<dbReference type="AlphaFoldDB" id="A0A9W7XLK9"/>
<protein>
    <recommendedName>
        <fullName evidence="7">Peptidase M20 dimerisation domain-containing protein</fullName>
    </recommendedName>
</protein>
<gene>
    <name evidence="8" type="ORF">LPJ64_003151</name>
</gene>
<evidence type="ECO:0000256" key="1">
    <source>
        <dbReference type="ARBA" id="ARBA00006247"/>
    </source>
</evidence>
<dbReference type="GO" id="GO:0006508">
    <property type="term" value="P:proteolysis"/>
    <property type="evidence" value="ECO:0007669"/>
    <property type="project" value="UniProtKB-KW"/>
</dbReference>
<dbReference type="InterPro" id="IPR015943">
    <property type="entry name" value="WD40/YVTN_repeat-like_dom_sf"/>
</dbReference>
<evidence type="ECO:0000313" key="9">
    <source>
        <dbReference type="Proteomes" id="UP001145021"/>
    </source>
</evidence>
<dbReference type="PANTHER" id="PTHR43270:SF8">
    <property type="entry name" value="DI- AND TRIPEPTIDASE DUG2-RELATED"/>
    <property type="match status" value="1"/>
</dbReference>
<dbReference type="Gene3D" id="2.130.10.10">
    <property type="entry name" value="YVTN repeat-like/Quinoprotein amine dehydrogenase"/>
    <property type="match status" value="2"/>
</dbReference>
<sequence length="986" mass="104760">MEHLHRSLGIVAQTEPSSGSSSPTLSSLGRKPAAAAAIGGLAGGLCSHLHSETQPQHGRSVSQTSLASISNGGSSSAYNVAGASVRMAVSLESTGQARETQQLSTPGDETTASILALAQTQDLVYGGTQNGSIHVWRRDTFRLVQTLQAHAAGCLALAIDETRGILFSGGGDGRVHAWDAEQLEPLFDIYAAENSGAVLSLAYFSQLDALALGCQNASVQWFDVGRRDAAPCDRALREIQARRSRFFDSSDAAIAVCPSNAPELSNGSPDANRTSVPVFVVEEQNVVGYAHSGYVYSVIAGALPSGEPALFSAGGDGVVRLWRVGSESAPQPMATLARDADALEDACVHSLALGDDGVLFAGLQSGVVDVWDLETMQRIRELGTGDSRPSVFVLQYADGCLFAGAADGLVRVWTGDLHEVGFFATGSAVLALAGGSGNSELVVGGRSVGFWDVATLAGDSSQLAQELVPTPASAPLSMAMRTPNAGVRRRGGRMMQALAQWMRLRSVSGVPELQPECRRAARFLRDLMRQLGASDARLLAATAGANPLVYGRFDASHSAAANANADANTNSDSDDSDFACVLVYGHYDVMPAGNESQWTSRPFELTGRDGYLYGRGVTDDKGPVLATLFAVAELAAAGALSLPVVFCIEGEEERGSAGLREAMETHRRLFGAPRLILLSSSYWLGETTPCLTYGMRGSIRANLRIESSRAADVHAGVWGGAVSEPLTCLAHVLSRLADPAGRVLIPGFHDSVRPVSPAEEQAMRRLVQWITDKEARAPLVTRTAQSPAPEETRALLFEQLMQRWRFPTLTVHHVDVSTVAARSNTTLVPAAAQASLSVRVVPDQTLGDIAHKLRTHIEDTFAQAVAAEPSLLDSLTLHLDVQPVAQWWLADPDAPVYRAAAKAIRDEWALGVDDVPLLIREGGSIPAVPWLEAFFAPHAVAVNLPMGQSSDNAHLDNERISLENLMRGRQVVYRLLKNIGDVISKQ</sequence>
<evidence type="ECO:0000313" key="8">
    <source>
        <dbReference type="EMBL" id="KAJ1645251.1"/>
    </source>
</evidence>
<evidence type="ECO:0000259" key="7">
    <source>
        <dbReference type="Pfam" id="PF07687"/>
    </source>
</evidence>
<keyword evidence="5" id="KW-0853">WD repeat</keyword>
<keyword evidence="9" id="KW-1185">Reference proteome</keyword>
<evidence type="ECO:0000256" key="4">
    <source>
        <dbReference type="ARBA" id="ARBA00022801"/>
    </source>
</evidence>
<dbReference type="GO" id="GO:0006751">
    <property type="term" value="P:glutathione catabolic process"/>
    <property type="evidence" value="ECO:0007669"/>
    <property type="project" value="InterPro"/>
</dbReference>
<dbReference type="Pfam" id="PF00400">
    <property type="entry name" value="WD40"/>
    <property type="match status" value="1"/>
</dbReference>
<evidence type="ECO:0000256" key="5">
    <source>
        <dbReference type="PROSITE-ProRule" id="PRU00221"/>
    </source>
</evidence>
<dbReference type="InterPro" id="IPR002933">
    <property type="entry name" value="Peptidase_M20"/>
</dbReference>
<feature type="repeat" description="WD" evidence="5">
    <location>
        <begin position="147"/>
        <end position="188"/>
    </location>
</feature>
<name>A0A9W7XLK9_9FUNG</name>
<proteinExistence type="inferred from homology"/>
<dbReference type="SMART" id="SM00320">
    <property type="entry name" value="WD40"/>
    <property type="match status" value="6"/>
</dbReference>
<comment type="similarity">
    <text evidence="1">Belongs to the peptidase M20A family.</text>
</comment>
<dbReference type="GO" id="GO:0008233">
    <property type="term" value="F:peptidase activity"/>
    <property type="evidence" value="ECO:0007669"/>
    <property type="project" value="UniProtKB-KW"/>
</dbReference>
<dbReference type="SUPFAM" id="SSF53187">
    <property type="entry name" value="Zn-dependent exopeptidases"/>
    <property type="match status" value="1"/>
</dbReference>
<dbReference type="PIRSF" id="PIRSF037237">
    <property type="entry name" value="Peptidase_WD_repeats_DUG2"/>
    <property type="match status" value="1"/>
</dbReference>
<feature type="compositionally biased region" description="Low complexity" evidence="6">
    <location>
        <begin position="16"/>
        <end position="28"/>
    </location>
</feature>
<dbReference type="Pfam" id="PF07687">
    <property type="entry name" value="M20_dimer"/>
    <property type="match status" value="1"/>
</dbReference>
<dbReference type="InterPro" id="IPR017149">
    <property type="entry name" value="GSH_degradosome_Dug2"/>
</dbReference>
<evidence type="ECO:0000256" key="3">
    <source>
        <dbReference type="ARBA" id="ARBA00022723"/>
    </source>
</evidence>
<dbReference type="InterPro" id="IPR051458">
    <property type="entry name" value="Cyt/Met_Dipeptidase"/>
</dbReference>